<dbReference type="CDD" id="cd13639">
    <property type="entry name" value="PBP2_OpuAC_like"/>
    <property type="match status" value="1"/>
</dbReference>
<evidence type="ECO:0000259" key="6">
    <source>
        <dbReference type="Pfam" id="PF04069"/>
    </source>
</evidence>
<dbReference type="PANTHER" id="PTHR47737:SF1">
    <property type="entry name" value="GLYCINE BETAINE_PROLINE BETAINE TRANSPORT SYSTEM PERMEASE PROTEIN PROW"/>
    <property type="match status" value="1"/>
</dbReference>
<keyword evidence="3" id="KW-1003">Cell membrane</keyword>
<dbReference type="InterPro" id="IPR007210">
    <property type="entry name" value="ABC_Gly_betaine_transp_sub-bd"/>
</dbReference>
<feature type="chain" id="PRO_5046116881" evidence="5">
    <location>
        <begin position="22"/>
        <end position="295"/>
    </location>
</feature>
<dbReference type="SUPFAM" id="SSF53850">
    <property type="entry name" value="Periplasmic binding protein-like II"/>
    <property type="match status" value="1"/>
</dbReference>
<name>A0ABT9ZQP5_9BACI</name>
<reference evidence="7 8" key="1">
    <citation type="submission" date="2023-07" db="EMBL/GenBank/DDBJ databases">
        <title>Genomic Encyclopedia of Type Strains, Phase IV (KMG-IV): sequencing the most valuable type-strain genomes for metagenomic binning, comparative biology and taxonomic classification.</title>
        <authorList>
            <person name="Goeker M."/>
        </authorList>
    </citation>
    <scope>NUCLEOTIDE SEQUENCE [LARGE SCALE GENOMIC DNA]</scope>
    <source>
        <strain evidence="7 8">DSM 9768</strain>
    </source>
</reference>
<dbReference type="Gene3D" id="3.40.190.100">
    <property type="entry name" value="Glycine betaine-binding periplasmic protein, domain 2"/>
    <property type="match status" value="1"/>
</dbReference>
<protein>
    <submittedName>
        <fullName evidence="7">Glycine betaine/proline transport system substrate-binding protein</fullName>
    </submittedName>
</protein>
<accession>A0ABT9ZQP5</accession>
<evidence type="ECO:0000256" key="2">
    <source>
        <dbReference type="ARBA" id="ARBA00022448"/>
    </source>
</evidence>
<dbReference type="Proteomes" id="UP001230005">
    <property type="component" value="Unassembled WGS sequence"/>
</dbReference>
<evidence type="ECO:0000256" key="5">
    <source>
        <dbReference type="SAM" id="SignalP"/>
    </source>
</evidence>
<evidence type="ECO:0000256" key="1">
    <source>
        <dbReference type="ARBA" id="ARBA00004236"/>
    </source>
</evidence>
<evidence type="ECO:0000256" key="3">
    <source>
        <dbReference type="ARBA" id="ARBA00022475"/>
    </source>
</evidence>
<dbReference type="PROSITE" id="PS51257">
    <property type="entry name" value="PROKAR_LIPOPROTEIN"/>
    <property type="match status" value="1"/>
</dbReference>
<evidence type="ECO:0000313" key="7">
    <source>
        <dbReference type="EMBL" id="MDQ0253561.1"/>
    </source>
</evidence>
<sequence length="295" mass="32949">MKKVSLIFITVLLTAILAACGEEEATGGNNEGGVDRNVTITLGVTPWTSTIPPTYIVKEILEDLGYQVELMSADAGGVFAGLARGDIDVFMDSWLPDMHRNFMERYGDDLVELSVSYTEGELGWVVPTYMEDINSMEDLIGNEDIIHDNTVYGIEEGAPMGETSRAMIEDFGLNLEYMPSSEGGMLAQAQRIIADEEPVIFLGWRPHPMFVNFDLKVLEGQEGYFDTSEVRVIGNAVLQEKAPEVYDFLSNWSIDVSDIEEMIIEYDENGVPEEEMARTWIENNQDKVDEMLGNN</sequence>
<feature type="domain" description="ABC-type glycine betaine transport system substrate-binding" evidence="6">
    <location>
        <begin position="39"/>
        <end position="283"/>
    </location>
</feature>
<comment type="caution">
    <text evidence="7">The sequence shown here is derived from an EMBL/GenBank/DDBJ whole genome shotgun (WGS) entry which is preliminary data.</text>
</comment>
<keyword evidence="5" id="KW-0732">Signal</keyword>
<comment type="subcellular location">
    <subcellularLocation>
        <location evidence="1">Cell membrane</location>
    </subcellularLocation>
</comment>
<dbReference type="EMBL" id="JAUSUG010000003">
    <property type="protein sequence ID" value="MDQ0253561.1"/>
    <property type="molecule type" value="Genomic_DNA"/>
</dbReference>
<dbReference type="Pfam" id="PF04069">
    <property type="entry name" value="OpuAC"/>
    <property type="match status" value="1"/>
</dbReference>
<keyword evidence="4" id="KW-0472">Membrane</keyword>
<feature type="signal peptide" evidence="5">
    <location>
        <begin position="1"/>
        <end position="21"/>
    </location>
</feature>
<dbReference type="PANTHER" id="PTHR47737">
    <property type="entry name" value="GLYCINE BETAINE/PROLINE BETAINE TRANSPORT SYSTEM PERMEASE PROTEIN PROW"/>
    <property type="match status" value="1"/>
</dbReference>
<organism evidence="7 8">
    <name type="scientific">Evansella vedderi</name>
    <dbReference type="NCBI Taxonomy" id="38282"/>
    <lineage>
        <taxon>Bacteria</taxon>
        <taxon>Bacillati</taxon>
        <taxon>Bacillota</taxon>
        <taxon>Bacilli</taxon>
        <taxon>Bacillales</taxon>
        <taxon>Bacillaceae</taxon>
        <taxon>Evansella</taxon>
    </lineage>
</organism>
<evidence type="ECO:0000256" key="4">
    <source>
        <dbReference type="ARBA" id="ARBA00023136"/>
    </source>
</evidence>
<dbReference type="Gene3D" id="3.40.190.10">
    <property type="entry name" value="Periplasmic binding protein-like II"/>
    <property type="match status" value="1"/>
</dbReference>
<keyword evidence="2" id="KW-0813">Transport</keyword>
<proteinExistence type="predicted"/>
<evidence type="ECO:0000313" key="8">
    <source>
        <dbReference type="Proteomes" id="UP001230005"/>
    </source>
</evidence>
<gene>
    <name evidence="7" type="ORF">J2S74_000933</name>
</gene>
<keyword evidence="8" id="KW-1185">Reference proteome</keyword>
<dbReference type="RefSeq" id="WP_307322391.1">
    <property type="nucleotide sequence ID" value="NZ_JAUSUG010000003.1"/>
</dbReference>